<evidence type="ECO:0000256" key="15">
    <source>
        <dbReference type="ARBA" id="ARBA00032317"/>
    </source>
</evidence>
<evidence type="ECO:0000256" key="3">
    <source>
        <dbReference type="ARBA" id="ARBA00001907"/>
    </source>
</evidence>
<feature type="region of interest" description="Disordered" evidence="17">
    <location>
        <begin position="582"/>
        <end position="604"/>
    </location>
</feature>
<keyword evidence="9" id="KW-0285">Flavoprotein</keyword>
<evidence type="ECO:0000256" key="14">
    <source>
        <dbReference type="ARBA" id="ARBA00030465"/>
    </source>
</evidence>
<evidence type="ECO:0000256" key="4">
    <source>
        <dbReference type="ARBA" id="ARBA00001974"/>
    </source>
</evidence>
<evidence type="ECO:0000256" key="5">
    <source>
        <dbReference type="ARBA" id="ARBA00006558"/>
    </source>
</evidence>
<name>A0ABZ1YKA7_9NOCA</name>
<dbReference type="Pfam" id="PF16911">
    <property type="entry name" value="PapA_C"/>
    <property type="match status" value="1"/>
</dbReference>
<comment type="similarity">
    <text evidence="5">Belongs to the acyltransferase PapA5 family.</text>
</comment>
<evidence type="ECO:0000256" key="16">
    <source>
        <dbReference type="ARBA" id="ARBA00033407"/>
    </source>
</evidence>
<evidence type="ECO:0000256" key="8">
    <source>
        <dbReference type="ARBA" id="ARBA00022516"/>
    </source>
</evidence>
<dbReference type="Gene3D" id="3.50.50.60">
    <property type="entry name" value="FAD/NAD(P)-binding domain"/>
    <property type="match status" value="1"/>
</dbReference>
<comment type="catalytic activity">
    <reaction evidence="1">
        <text>2 a mycocerosyl-[mycocerosic acid synthase] + a phthiocerol = a dimycocerosyl phthiocerol + 2 holo-[mycocerosic acid synthase].</text>
        <dbReference type="EC" id="2.3.1.282"/>
    </reaction>
</comment>
<keyword evidence="21" id="KW-1185">Reference proteome</keyword>
<evidence type="ECO:0000256" key="11">
    <source>
        <dbReference type="ARBA" id="ARBA00022827"/>
    </source>
</evidence>
<dbReference type="InterPro" id="IPR031641">
    <property type="entry name" value="PapA_C"/>
</dbReference>
<dbReference type="Gene3D" id="3.30.559.10">
    <property type="entry name" value="Chloramphenicol acetyltransferase-like domain"/>
    <property type="match status" value="1"/>
</dbReference>
<dbReference type="InterPro" id="IPR023213">
    <property type="entry name" value="CAT-like_dom_sf"/>
</dbReference>
<evidence type="ECO:0000313" key="21">
    <source>
        <dbReference type="Proteomes" id="UP001432062"/>
    </source>
</evidence>
<dbReference type="InterPro" id="IPR002938">
    <property type="entry name" value="FAD-bd"/>
</dbReference>
<dbReference type="InterPro" id="IPR036188">
    <property type="entry name" value="FAD/NAD-bd_sf"/>
</dbReference>
<keyword evidence="11" id="KW-0274">FAD</keyword>
<keyword evidence="12" id="KW-0560">Oxidoreductase</keyword>
<dbReference type="EMBL" id="CP109441">
    <property type="protein sequence ID" value="WUV43583.1"/>
    <property type="molecule type" value="Genomic_DNA"/>
</dbReference>
<evidence type="ECO:0000259" key="18">
    <source>
        <dbReference type="Pfam" id="PF01494"/>
    </source>
</evidence>
<sequence length="824" mass="89320">MSSPIKVIVLGAGIGGLTTAAALRQAGFAVELYEAAPELRGQGFGLSVQANGIKALRAIGLGIEEELFERGGKVETFRFNNPDGTPIRVLPVHRQDDRLGASSVALHRKDLHAILLRAIGDTPTHVGAQATRFVDDGEHVRVEFADGRIAEGDLLIGADGIHSVVRAQLHGRAEPRPGNFVAWLACIPFEHPAVPRGYSAHYWGTGMRFGIHDIGHGRVYWWGTMTMPGDEAADWQGTKEDLRRLYADWAPEVRACIDQTEWADVLAVPCQDRPPLDGWGRGRVTLLGDAAHPMLPSLGQGANSAIEDAVVLAHTLATSLDPVAGLRRYEEARAERTAMFVNGSWSLGKIEQTTDPKLVKVRDTYFRHVPTEFFLRELGKPMSFPPLEGPTARLPRQLSPVERWHWIADQLAPLHILARVRVHGSITAEQVRTGLDEVQHRHPLLGVAVVAEPDGTAPRFVPVPTPIPLRVVESADPDAWLTEVDEVELREPFDWHSGPLARAVLITDATGETSDLIVTLHYAIADGESAMSVAKQVLQVAAGEGNDLEPAPVRPGPEELFPAKFQGAKGFGRTVGSLLRDQKSQLKRPRRLEPTELAAPSRRRSRVVHRSLDADQLDALTAGCERKGVGLQAALSAALLIAAARESGTYTESWYTVGSSVNFRGHLDGAVGDAEVGTYQGMIATPAKYAPWSSLWQLAGEIEREYGARMDRRDHLAAMSLLKVAAPKSVAASASTVKLMDTRGPGHLCMTYLGRYAFPDKIGAWQLAGAQFVSGMSVSGFIMATANATHGELSFNIGYVEPAVSRARAERLADESVRALLSVI</sequence>
<dbReference type="Proteomes" id="UP001432062">
    <property type="component" value="Chromosome"/>
</dbReference>
<comment type="cofactor">
    <cofactor evidence="4">
        <name>FAD</name>
        <dbReference type="ChEBI" id="CHEBI:57692"/>
    </cofactor>
</comment>
<evidence type="ECO:0000256" key="7">
    <source>
        <dbReference type="ARBA" id="ARBA00013449"/>
    </source>
</evidence>
<keyword evidence="10" id="KW-0808">Transferase</keyword>
<keyword evidence="8" id="KW-0444">Lipid biosynthesis</keyword>
<evidence type="ECO:0000256" key="1">
    <source>
        <dbReference type="ARBA" id="ARBA00000026"/>
    </source>
</evidence>
<evidence type="ECO:0000313" key="20">
    <source>
        <dbReference type="EMBL" id="WUV43583.1"/>
    </source>
</evidence>
<comment type="catalytic activity">
    <reaction evidence="2">
        <text>2 a mycocerosyl-[mycocerosic acid synthase] + a phenolphthiocerol = a dimycocerosyl phenolphthiocerol + 2 holo-[mycocerosic acid synthase].</text>
        <dbReference type="EC" id="2.3.1.282"/>
    </reaction>
</comment>
<reference evidence="20" key="1">
    <citation type="submission" date="2022-10" db="EMBL/GenBank/DDBJ databases">
        <title>The complete genomes of actinobacterial strains from the NBC collection.</title>
        <authorList>
            <person name="Joergensen T.S."/>
            <person name="Alvarez Arevalo M."/>
            <person name="Sterndorff E.B."/>
            <person name="Faurdal D."/>
            <person name="Vuksanovic O."/>
            <person name="Mourched A.-S."/>
            <person name="Charusanti P."/>
            <person name="Shaw S."/>
            <person name="Blin K."/>
            <person name="Weber T."/>
        </authorList>
    </citation>
    <scope>NUCLEOTIDE SEQUENCE</scope>
    <source>
        <strain evidence="20">NBC_01482</strain>
    </source>
</reference>
<evidence type="ECO:0000256" key="6">
    <source>
        <dbReference type="ARBA" id="ARBA00012866"/>
    </source>
</evidence>
<dbReference type="SUPFAM" id="SSF52777">
    <property type="entry name" value="CoA-dependent acyltransferases"/>
    <property type="match status" value="2"/>
</dbReference>
<evidence type="ECO:0000256" key="12">
    <source>
        <dbReference type="ARBA" id="ARBA00023002"/>
    </source>
</evidence>
<comment type="catalytic activity">
    <reaction evidence="3">
        <text>2 a mycocerosyl-[mycocerosic acid synthase] + a phthiodiolone = a dimycocerosyl phthiodiolone + 2 holo-[mycocerosic acid synthase].</text>
        <dbReference type="EC" id="2.3.1.282"/>
    </reaction>
</comment>
<evidence type="ECO:0000256" key="13">
    <source>
        <dbReference type="ARBA" id="ARBA00023315"/>
    </source>
</evidence>
<evidence type="ECO:0000256" key="2">
    <source>
        <dbReference type="ARBA" id="ARBA00000625"/>
    </source>
</evidence>
<gene>
    <name evidence="20" type="ORF">OG563_30750</name>
</gene>
<dbReference type="Gene3D" id="3.30.559.30">
    <property type="entry name" value="Nonribosomal peptide synthetase, condensation domain"/>
    <property type="match status" value="1"/>
</dbReference>
<protein>
    <recommendedName>
        <fullName evidence="7">Phthiocerol/phthiodiolone dimycocerosyl transferase</fullName>
        <ecNumber evidence="6">2.3.1.282</ecNumber>
    </recommendedName>
    <alternativeName>
        <fullName evidence="16">Acyltransferase PapA5</fullName>
    </alternativeName>
    <alternativeName>
        <fullName evidence="14">Phthiocerol/phthiodiolone O-acyltransferase</fullName>
    </alternativeName>
    <alternativeName>
        <fullName evidence="15">Polyketide synthase-associated protein A5</fullName>
    </alternativeName>
</protein>
<feature type="domain" description="Phthiocerol/phthiodiolone dimycocerosyl transferase C-terminal" evidence="19">
    <location>
        <begin position="605"/>
        <end position="724"/>
    </location>
</feature>
<keyword evidence="8" id="KW-0443">Lipid metabolism</keyword>
<feature type="domain" description="FAD-binding" evidence="18">
    <location>
        <begin position="6"/>
        <end position="339"/>
    </location>
</feature>
<dbReference type="PANTHER" id="PTHR46496:SF1">
    <property type="entry name" value="ZEAXANTHIN EPOXIDASE, CHLOROPLASTIC"/>
    <property type="match status" value="1"/>
</dbReference>
<dbReference type="EC" id="2.3.1.282" evidence="6"/>
<organism evidence="20 21">
    <name type="scientific">Nocardia vinacea</name>
    <dbReference type="NCBI Taxonomy" id="96468"/>
    <lineage>
        <taxon>Bacteria</taxon>
        <taxon>Bacillati</taxon>
        <taxon>Actinomycetota</taxon>
        <taxon>Actinomycetes</taxon>
        <taxon>Mycobacteriales</taxon>
        <taxon>Nocardiaceae</taxon>
        <taxon>Nocardia</taxon>
    </lineage>
</organism>
<evidence type="ECO:0000256" key="9">
    <source>
        <dbReference type="ARBA" id="ARBA00022630"/>
    </source>
</evidence>
<dbReference type="Pfam" id="PF01494">
    <property type="entry name" value="FAD_binding_3"/>
    <property type="match status" value="1"/>
</dbReference>
<proteinExistence type="inferred from homology"/>
<evidence type="ECO:0000256" key="17">
    <source>
        <dbReference type="SAM" id="MobiDB-lite"/>
    </source>
</evidence>
<dbReference type="PRINTS" id="PR00420">
    <property type="entry name" value="RNGMNOXGNASE"/>
</dbReference>
<evidence type="ECO:0000256" key="10">
    <source>
        <dbReference type="ARBA" id="ARBA00022679"/>
    </source>
</evidence>
<evidence type="ECO:0000259" key="19">
    <source>
        <dbReference type="Pfam" id="PF16911"/>
    </source>
</evidence>
<dbReference type="PANTHER" id="PTHR46496">
    <property type="match status" value="1"/>
</dbReference>
<dbReference type="SUPFAM" id="SSF51905">
    <property type="entry name" value="FAD/NAD(P)-binding domain"/>
    <property type="match status" value="1"/>
</dbReference>
<accession>A0ABZ1YKA7</accession>
<keyword evidence="20" id="KW-0503">Monooxygenase</keyword>
<keyword evidence="13" id="KW-0012">Acyltransferase</keyword>
<dbReference type="RefSeq" id="WP_329406088.1">
    <property type="nucleotide sequence ID" value="NZ_CP109441.1"/>
</dbReference>
<dbReference type="GO" id="GO:0004497">
    <property type="term" value="F:monooxygenase activity"/>
    <property type="evidence" value="ECO:0007669"/>
    <property type="project" value="UniProtKB-KW"/>
</dbReference>